<dbReference type="InterPro" id="IPR036259">
    <property type="entry name" value="MFS_trans_sf"/>
</dbReference>
<dbReference type="SUPFAM" id="SSF103473">
    <property type="entry name" value="MFS general substrate transporter"/>
    <property type="match status" value="1"/>
</dbReference>
<evidence type="ECO:0000313" key="6">
    <source>
        <dbReference type="EMBL" id="ATD67392.1"/>
    </source>
</evidence>
<dbReference type="AlphaFoldDB" id="A0A290XE20"/>
<feature type="transmembrane region" description="Helical" evidence="4">
    <location>
        <begin position="105"/>
        <end position="123"/>
    </location>
</feature>
<dbReference type="InterPro" id="IPR011701">
    <property type="entry name" value="MFS"/>
</dbReference>
<feature type="transmembrane region" description="Helical" evidence="4">
    <location>
        <begin position="251"/>
        <end position="270"/>
    </location>
</feature>
<feature type="transmembrane region" description="Helical" evidence="4">
    <location>
        <begin position="217"/>
        <end position="239"/>
    </location>
</feature>
<evidence type="ECO:0000256" key="1">
    <source>
        <dbReference type="ARBA" id="ARBA00022692"/>
    </source>
</evidence>
<protein>
    <submittedName>
        <fullName evidence="6">MFS transporter</fullName>
    </submittedName>
</protein>
<feature type="transmembrane region" description="Helical" evidence="4">
    <location>
        <begin position="348"/>
        <end position="366"/>
    </location>
</feature>
<dbReference type="InterPro" id="IPR052524">
    <property type="entry name" value="MFS_Cyanate_Porter"/>
</dbReference>
<reference evidence="7" key="1">
    <citation type="submission" date="2017-09" db="EMBL/GenBank/DDBJ databases">
        <title>Luteimonas liuhanmingii sp.nov., isolated from the intestinal contents of Tibetan Plateau Pika in Yushu, Qinghai Province, China.</title>
        <authorList>
            <person name="Gui Z."/>
        </authorList>
    </citation>
    <scope>NUCLEOTIDE SEQUENCE [LARGE SCALE GENOMIC DNA]</scope>
    <source>
        <strain evidence="7">100111</strain>
    </source>
</reference>
<evidence type="ECO:0000256" key="3">
    <source>
        <dbReference type="ARBA" id="ARBA00023136"/>
    </source>
</evidence>
<dbReference type="Gene3D" id="1.20.1250.20">
    <property type="entry name" value="MFS general substrate transporter like domains"/>
    <property type="match status" value="2"/>
</dbReference>
<feature type="transmembrane region" description="Helical" evidence="4">
    <location>
        <begin position="282"/>
        <end position="302"/>
    </location>
</feature>
<dbReference type="PANTHER" id="PTHR23523:SF2">
    <property type="entry name" value="2-NITROIMIDAZOLE TRANSPORTER"/>
    <property type="match status" value="1"/>
</dbReference>
<feature type="transmembrane region" description="Helical" evidence="4">
    <location>
        <begin position="170"/>
        <end position="189"/>
    </location>
</feature>
<name>A0A290XE20_9GAMM</name>
<dbReference type="Pfam" id="PF07690">
    <property type="entry name" value="MFS_1"/>
    <property type="match status" value="1"/>
</dbReference>
<accession>A0A290XE20</accession>
<dbReference type="EMBL" id="CP023406">
    <property type="protein sequence ID" value="ATD67392.1"/>
    <property type="molecule type" value="Genomic_DNA"/>
</dbReference>
<feature type="transmembrane region" description="Helical" evidence="4">
    <location>
        <begin position="135"/>
        <end position="158"/>
    </location>
</feature>
<evidence type="ECO:0000259" key="5">
    <source>
        <dbReference type="PROSITE" id="PS50850"/>
    </source>
</evidence>
<feature type="transmembrane region" description="Helical" evidence="4">
    <location>
        <begin position="308"/>
        <end position="328"/>
    </location>
</feature>
<dbReference type="RefSeq" id="WP_096297778.1">
    <property type="nucleotide sequence ID" value="NZ_CP023406.1"/>
</dbReference>
<keyword evidence="2 4" id="KW-1133">Transmembrane helix</keyword>
<organism evidence="6 7">
    <name type="scientific">Luteimonas chenhongjianii</name>
    <dbReference type="NCBI Taxonomy" id="2006110"/>
    <lineage>
        <taxon>Bacteria</taxon>
        <taxon>Pseudomonadati</taxon>
        <taxon>Pseudomonadota</taxon>
        <taxon>Gammaproteobacteria</taxon>
        <taxon>Lysobacterales</taxon>
        <taxon>Lysobacteraceae</taxon>
        <taxon>Luteimonas</taxon>
    </lineage>
</organism>
<dbReference type="KEGG" id="lum:CNR27_08055"/>
<keyword evidence="7" id="KW-1185">Reference proteome</keyword>
<feature type="transmembrane region" description="Helical" evidence="4">
    <location>
        <begin position="39"/>
        <end position="69"/>
    </location>
</feature>
<feature type="transmembrane region" description="Helical" evidence="4">
    <location>
        <begin position="81"/>
        <end position="99"/>
    </location>
</feature>
<dbReference type="PANTHER" id="PTHR23523">
    <property type="match status" value="1"/>
</dbReference>
<evidence type="ECO:0000256" key="4">
    <source>
        <dbReference type="SAM" id="Phobius"/>
    </source>
</evidence>
<dbReference type="Proteomes" id="UP000218968">
    <property type="component" value="Chromosome"/>
</dbReference>
<sequence>MTFRPTAPRLLPTLVLAGIALSAFNLRTAVTSLTPLLDVLGFAFGFGAATAGLLGMLPTAAFAVFGVATPALTRRIGLERTALLAMSLAAAGLVVRSLAQDVAVLALGAVIALAGMGIGNVVLPPLVKRWFPDRVGAVSTLYITVLQLGTMLPALLAVPVADALGWRISMGAWAVTAVAAAMPWLWMLLHHRDALAAPAPVAGPTTTPPGRASRSPIAWGMALMFGTTSLITYAMFTWLPLLLSQAGASPAFGGAMLAVFAAFGLIGALGMPSIAVRMRNPFVLVALCAACHVVAFTGLLLAPLAAPVVWVMLIGLGTCTFPLSLTLINLRTRSPAGSAALSGFMQGVGYALSCAGPLLFGVLHAATGGWHWPFAMLYLVVGVLLTGGWLACQPRVLEDSWHRAER</sequence>
<proteinExistence type="predicted"/>
<feature type="transmembrane region" description="Helical" evidence="4">
    <location>
        <begin position="372"/>
        <end position="392"/>
    </location>
</feature>
<dbReference type="InterPro" id="IPR020846">
    <property type="entry name" value="MFS_dom"/>
</dbReference>
<keyword evidence="1 4" id="KW-0812">Transmembrane</keyword>
<evidence type="ECO:0000256" key="2">
    <source>
        <dbReference type="ARBA" id="ARBA00022989"/>
    </source>
</evidence>
<keyword evidence="3 4" id="KW-0472">Membrane</keyword>
<dbReference type="OrthoDB" id="5317164at2"/>
<gene>
    <name evidence="6" type="ORF">CNR27_08055</name>
</gene>
<dbReference type="PROSITE" id="PS50850">
    <property type="entry name" value="MFS"/>
    <property type="match status" value="1"/>
</dbReference>
<feature type="domain" description="Major facilitator superfamily (MFS) profile" evidence="5">
    <location>
        <begin position="13"/>
        <end position="400"/>
    </location>
</feature>
<dbReference type="GO" id="GO:0022857">
    <property type="term" value="F:transmembrane transporter activity"/>
    <property type="evidence" value="ECO:0007669"/>
    <property type="project" value="InterPro"/>
</dbReference>
<evidence type="ECO:0000313" key="7">
    <source>
        <dbReference type="Proteomes" id="UP000218968"/>
    </source>
</evidence>